<comment type="caution">
    <text evidence="4">The sequence shown here is derived from an EMBL/GenBank/DDBJ whole genome shotgun (WGS) entry which is preliminary data.</text>
</comment>
<sequence>MSATAQPGHILVKMAYSTVDPYDALCFNLYKTEGTRIGVEGSGTVISVGEGADATLLGRKIAFMGNGAWARFAHLNVASTFIMTLHDSQDLAQATAACVNPLTAIAQLDIIQAKGSKSYVADAAASSLNKMLLSHAKGAGIECIATVRKENQAQHLKEAFGVKHVLIQDSPSFDEDLKAAVEELNPLVFFDVIGGAYPMRVFKALPNGAKLVIVANLTHTDIPLDTSHLLFSGKTIEPLLVFAWMGAATQEKRDWAFKQVSDDLGLNGGKVFGTNFAQTVELAEWETAVKDYNEVASKQLGKFLVRCNSE</sequence>
<keyword evidence="2" id="KW-0560">Oxidoreductase</keyword>
<dbReference type="InterPro" id="IPR011032">
    <property type="entry name" value="GroES-like_sf"/>
</dbReference>
<dbReference type="GO" id="GO:0070402">
    <property type="term" value="F:NADPH binding"/>
    <property type="evidence" value="ECO:0007669"/>
    <property type="project" value="TreeGrafter"/>
</dbReference>
<evidence type="ECO:0000313" key="5">
    <source>
        <dbReference type="Proteomes" id="UP000785679"/>
    </source>
</evidence>
<dbReference type="PANTHER" id="PTHR48106:SF18">
    <property type="entry name" value="QUINONE OXIDOREDUCTASE PIG3"/>
    <property type="match status" value="1"/>
</dbReference>
<keyword evidence="1" id="KW-0521">NADP</keyword>
<evidence type="ECO:0000313" key="4">
    <source>
        <dbReference type="EMBL" id="TNV77246.1"/>
    </source>
</evidence>
<dbReference type="Pfam" id="PF00107">
    <property type="entry name" value="ADH_zinc_N"/>
    <property type="match status" value="1"/>
</dbReference>
<dbReference type="InterPro" id="IPR036291">
    <property type="entry name" value="NAD(P)-bd_dom_sf"/>
</dbReference>
<dbReference type="SUPFAM" id="SSF50129">
    <property type="entry name" value="GroES-like"/>
    <property type="match status" value="1"/>
</dbReference>
<dbReference type="AlphaFoldDB" id="A0A8J8NN96"/>
<dbReference type="GO" id="GO:0016651">
    <property type="term" value="F:oxidoreductase activity, acting on NAD(P)H"/>
    <property type="evidence" value="ECO:0007669"/>
    <property type="project" value="TreeGrafter"/>
</dbReference>
<proteinExistence type="predicted"/>
<accession>A0A8J8NN96</accession>
<organism evidence="4 5">
    <name type="scientific">Halteria grandinella</name>
    <dbReference type="NCBI Taxonomy" id="5974"/>
    <lineage>
        <taxon>Eukaryota</taxon>
        <taxon>Sar</taxon>
        <taxon>Alveolata</taxon>
        <taxon>Ciliophora</taxon>
        <taxon>Intramacronucleata</taxon>
        <taxon>Spirotrichea</taxon>
        <taxon>Stichotrichia</taxon>
        <taxon>Sporadotrichida</taxon>
        <taxon>Halteriidae</taxon>
        <taxon>Halteria</taxon>
    </lineage>
</organism>
<dbReference type="Gene3D" id="3.90.180.10">
    <property type="entry name" value="Medium-chain alcohol dehydrogenases, catalytic domain"/>
    <property type="match status" value="1"/>
</dbReference>
<dbReference type="EMBL" id="RRYP01012241">
    <property type="protein sequence ID" value="TNV77246.1"/>
    <property type="molecule type" value="Genomic_DNA"/>
</dbReference>
<reference evidence="4" key="1">
    <citation type="submission" date="2019-06" db="EMBL/GenBank/DDBJ databases">
        <authorList>
            <person name="Zheng W."/>
        </authorList>
    </citation>
    <scope>NUCLEOTIDE SEQUENCE</scope>
    <source>
        <strain evidence="4">QDHG01</strain>
    </source>
</reference>
<dbReference type="Proteomes" id="UP000785679">
    <property type="component" value="Unassembled WGS sequence"/>
</dbReference>
<evidence type="ECO:0000256" key="2">
    <source>
        <dbReference type="ARBA" id="ARBA00023002"/>
    </source>
</evidence>
<dbReference type="Gene3D" id="3.40.50.720">
    <property type="entry name" value="NAD(P)-binding Rossmann-like Domain"/>
    <property type="match status" value="1"/>
</dbReference>
<evidence type="ECO:0000256" key="1">
    <source>
        <dbReference type="ARBA" id="ARBA00022857"/>
    </source>
</evidence>
<name>A0A8J8NN96_HALGN</name>
<protein>
    <recommendedName>
        <fullName evidence="3">Alcohol dehydrogenase-like C-terminal domain-containing protein</fullName>
    </recommendedName>
</protein>
<feature type="domain" description="Alcohol dehydrogenase-like C-terminal" evidence="3">
    <location>
        <begin position="131"/>
        <end position="242"/>
    </location>
</feature>
<gene>
    <name evidence="4" type="ORF">FGO68_gene9315</name>
</gene>
<dbReference type="OrthoDB" id="7482721at2759"/>
<dbReference type="PANTHER" id="PTHR48106">
    <property type="entry name" value="QUINONE OXIDOREDUCTASE PIG3-RELATED"/>
    <property type="match status" value="1"/>
</dbReference>
<keyword evidence="5" id="KW-1185">Reference proteome</keyword>
<dbReference type="InterPro" id="IPR013149">
    <property type="entry name" value="ADH-like_C"/>
</dbReference>
<dbReference type="SUPFAM" id="SSF51735">
    <property type="entry name" value="NAD(P)-binding Rossmann-fold domains"/>
    <property type="match status" value="1"/>
</dbReference>
<evidence type="ECO:0000259" key="3">
    <source>
        <dbReference type="Pfam" id="PF00107"/>
    </source>
</evidence>